<protein>
    <submittedName>
        <fullName evidence="1">Queuine tRNA-ribosyltransferase catalytic subunit 1, Transglycosylase, TIM Barrel</fullName>
    </submittedName>
</protein>
<dbReference type="SUPFAM" id="SSF51713">
    <property type="entry name" value="tRNA-guanine transglycosylase"/>
    <property type="match status" value="1"/>
</dbReference>
<dbReference type="EMBL" id="BK016203">
    <property type="protein sequence ID" value="DAG02103.1"/>
    <property type="molecule type" value="Genomic_DNA"/>
</dbReference>
<proteinExistence type="predicted"/>
<organism evidence="1">
    <name type="scientific">Myoviridae sp. ct4uh47</name>
    <dbReference type="NCBI Taxonomy" id="2825032"/>
    <lineage>
        <taxon>Viruses</taxon>
        <taxon>Duplodnaviria</taxon>
        <taxon>Heunggongvirae</taxon>
        <taxon>Uroviricota</taxon>
        <taxon>Caudoviricetes</taxon>
    </lineage>
</organism>
<name>A0A8S5V661_9CAUD</name>
<accession>A0A8S5V661</accession>
<evidence type="ECO:0000313" key="1">
    <source>
        <dbReference type="EMBL" id="DAG02103.1"/>
    </source>
</evidence>
<reference evidence="1" key="1">
    <citation type="journal article" date="2021" name="Proc. Natl. Acad. Sci. U.S.A.">
        <title>A Catalog of Tens of Thousands of Viruses from Human Metagenomes Reveals Hidden Associations with Chronic Diseases.</title>
        <authorList>
            <person name="Tisza M.J."/>
            <person name="Buck C.B."/>
        </authorList>
    </citation>
    <scope>NUCLEOTIDE SEQUENCE</scope>
    <source>
        <strain evidence="1">Ct4uh47</strain>
    </source>
</reference>
<dbReference type="GO" id="GO:0006400">
    <property type="term" value="P:tRNA modification"/>
    <property type="evidence" value="ECO:0007669"/>
    <property type="project" value="InterPro"/>
</dbReference>
<sequence length="266" mass="30518">MIKTFHEAPKCIFNAVQSMTDGDYALVNLFAEDEEYFNLFKDAVREGREVILDNGVFELGEAWNADQFAGWVDKLQPTYYIVPDVLEKGEATIENFFKFINSHAGLPGKVIGVVQGENLHEFIKCYKAIEPYCDKVGISFDCSWYRESIKSSNKWEQLAGGRLNTLIRMDEAGIINHDKPHHLLGVSLPQEMQHYKLYGWDWIDSVDTSNPVVHGLKRIAYRSDGLRDKETQKLYTLINAQVDSMQLGAIMHNIRQFRRFCNGQVV</sequence>
<dbReference type="InterPro" id="IPR036511">
    <property type="entry name" value="TGT-like_sf"/>
</dbReference>